<accession>A0A9W9ZFY1</accession>
<proteinExistence type="predicted"/>
<evidence type="ECO:0008006" key="3">
    <source>
        <dbReference type="Google" id="ProtNLM"/>
    </source>
</evidence>
<keyword evidence="2" id="KW-1185">Reference proteome</keyword>
<organism evidence="1 2">
    <name type="scientific">Desmophyllum pertusum</name>
    <dbReference type="NCBI Taxonomy" id="174260"/>
    <lineage>
        <taxon>Eukaryota</taxon>
        <taxon>Metazoa</taxon>
        <taxon>Cnidaria</taxon>
        <taxon>Anthozoa</taxon>
        <taxon>Hexacorallia</taxon>
        <taxon>Scleractinia</taxon>
        <taxon>Caryophylliina</taxon>
        <taxon>Caryophylliidae</taxon>
        <taxon>Desmophyllum</taxon>
    </lineage>
</organism>
<dbReference type="EMBL" id="MU826353">
    <property type="protein sequence ID" value="KAJ7380620.1"/>
    <property type="molecule type" value="Genomic_DNA"/>
</dbReference>
<dbReference type="OrthoDB" id="6009720at2759"/>
<evidence type="ECO:0000313" key="1">
    <source>
        <dbReference type="EMBL" id="KAJ7380620.1"/>
    </source>
</evidence>
<comment type="caution">
    <text evidence="1">The sequence shown here is derived from an EMBL/GenBank/DDBJ whole genome shotgun (WGS) entry which is preliminary data.</text>
</comment>
<name>A0A9W9ZFY1_9CNID</name>
<protein>
    <recommendedName>
        <fullName evidence="3">ZAD domain-containing protein</fullName>
    </recommendedName>
</protein>
<gene>
    <name evidence="1" type="ORF">OS493_009087</name>
</gene>
<reference evidence="1" key="1">
    <citation type="submission" date="2023-01" db="EMBL/GenBank/DDBJ databases">
        <title>Genome assembly of the deep-sea coral Lophelia pertusa.</title>
        <authorList>
            <person name="Herrera S."/>
            <person name="Cordes E."/>
        </authorList>
    </citation>
    <scope>NUCLEOTIDE SEQUENCE</scope>
    <source>
        <strain evidence="1">USNM1676648</strain>
        <tissue evidence="1">Polyp</tissue>
    </source>
</reference>
<sequence length="170" mass="19178">MSENLTPKKTVQDCCRPVCSLEFVDKYKKRKRTITSQFSKVFESVVNQKVLSEDGLPGAVCDTCKYRIERAWRMSNQDQSDLQQLRSNAADTAQTLRFKRGHPVSPAFTCTSKGDENVTVVRKKKGQRLVFDPSPLEPCQIQPPLSADHYPQVLCLPLSSNSDDCVPQLQ</sequence>
<dbReference type="AlphaFoldDB" id="A0A9W9ZFY1"/>
<dbReference type="Proteomes" id="UP001163046">
    <property type="component" value="Unassembled WGS sequence"/>
</dbReference>
<evidence type="ECO:0000313" key="2">
    <source>
        <dbReference type="Proteomes" id="UP001163046"/>
    </source>
</evidence>